<gene>
    <name evidence="3" type="ORF">DSJ_15700</name>
</gene>
<accession>A0ABN4Z7Y9</accession>
<dbReference type="InterPro" id="IPR001584">
    <property type="entry name" value="Integrase_cat-core"/>
</dbReference>
<dbReference type="PROSITE" id="PS51702">
    <property type="entry name" value="HTH_MU"/>
    <property type="match status" value="1"/>
</dbReference>
<dbReference type="InterPro" id="IPR009004">
    <property type="entry name" value="Transposase_Mu_C"/>
</dbReference>
<dbReference type="InterPro" id="IPR036397">
    <property type="entry name" value="RNaseH_sf"/>
</dbReference>
<dbReference type="SUPFAM" id="SSF46955">
    <property type="entry name" value="Putative DNA-binding domain"/>
    <property type="match status" value="1"/>
</dbReference>
<dbReference type="InterPro" id="IPR003314">
    <property type="entry name" value="Mu-type_HTH"/>
</dbReference>
<dbReference type="SUPFAM" id="SSF50610">
    <property type="entry name" value="mu transposase, C-terminal domain"/>
    <property type="match status" value="1"/>
</dbReference>
<dbReference type="Pfam" id="PF02316">
    <property type="entry name" value="HTH_Tnp_Mu_1"/>
    <property type="match status" value="1"/>
</dbReference>
<dbReference type="Gene3D" id="2.30.30.130">
    <property type="entry name" value="Transposase, Mu, C-terminal"/>
    <property type="match status" value="1"/>
</dbReference>
<protein>
    <submittedName>
        <fullName evidence="3">Transposase</fullName>
    </submittedName>
</protein>
<dbReference type="InterPro" id="IPR012337">
    <property type="entry name" value="RNaseH-like_sf"/>
</dbReference>
<name>A0ABN4Z7Y9_PANSE</name>
<sequence>MAEINLKTHYTAQELADMTLPGLPLTRPGITARAKSCGWKTRARSGRGGGSEYAIEFLPDAAQEAIREKAYLSILESGNKKVINQPRLNTGKLKPLHEVELMRQCPALLEREISSLTEKQKQIADARAALAMEVERLRQAGMSRAGAVKFIADASRKGTLPGELQAAAEQANARKGCTRSGVGERSLQEWLSIFQSTKPGVERLALLAPGHLKAKKPEQIKWLPDFLAHWRSLNGPSLTTAYGAFRDEWCERYSDQPAMADACPSFDAVRRAMAKLPKREKARGRVSGSAALAYETYQKRDWSQMPVNGCWIADGKSLNMKVEHPVHGRPFTPELTMVIDGRTRMVVGWSLALSENVIAVADAWRHAMSRFGKPLFVYSDNGGGEANKTLDAEVTGIFPRMGVRHMTSIPGRPQSRGIIERLNGVIPRAIAQKYDTYNGYGADREHVRMMGRSIQSAVKAQDNGRELTSAQVKSLKRLPSWQQLLDVVEEEVEKYNTRHQHSELPKRNGRHMTPAEYRREVLASEDDEIEYLTEIELRELFMPEVIRKAQRGWIELMNNQYFSESLITVDGEEVRVAFDIHDPQEVIIRRMDGTYVCSAIWNGNKRAAIPVSAMDVSVEKRRQRRLKRVEEQRQEIEAEARPMLPGQSFSDFGSFIPADYEVVKKEEEYFFLQTDFEEHLKKTGHNR</sequence>
<dbReference type="SUPFAM" id="SSF53098">
    <property type="entry name" value="Ribonuclease H-like"/>
    <property type="match status" value="1"/>
</dbReference>
<feature type="domain" description="Integrase catalytic" evidence="1">
    <location>
        <begin position="302"/>
        <end position="522"/>
    </location>
</feature>
<reference evidence="3 4" key="1">
    <citation type="submission" date="2016-10" db="EMBL/GenBank/DDBJ databases">
        <title>Complete Genome Assembly of Pantoea stewartii subsp. stewartii DC283, a Corn Pathogen.</title>
        <authorList>
            <person name="Duong D.A."/>
            <person name="Stevens A.M."/>
            <person name="Jensen R.V."/>
        </authorList>
    </citation>
    <scope>NUCLEOTIDE SEQUENCE [LARGE SCALE GENOMIC DNA]</scope>
    <source>
        <strain evidence="3 4">DC283</strain>
    </source>
</reference>
<dbReference type="InterPro" id="IPR036388">
    <property type="entry name" value="WH-like_DNA-bd_sf"/>
</dbReference>
<dbReference type="Gene3D" id="1.10.10.10">
    <property type="entry name" value="Winged helix-like DNA-binding domain superfamily/Winged helix DNA-binding domain"/>
    <property type="match status" value="1"/>
</dbReference>
<dbReference type="InterPro" id="IPR015378">
    <property type="entry name" value="Transposase-like_Mu_C"/>
</dbReference>
<dbReference type="Proteomes" id="UP000192380">
    <property type="component" value="Chromosome"/>
</dbReference>
<dbReference type="PROSITE" id="PS50994">
    <property type="entry name" value="INTEGRASE"/>
    <property type="match status" value="1"/>
</dbReference>
<feature type="domain" description="HTH Mu-type" evidence="2">
    <location>
        <begin position="8"/>
        <end position="74"/>
    </location>
</feature>
<organism evidence="3 4">
    <name type="scientific">Pantoea stewartii subsp. stewartii DC283</name>
    <dbReference type="NCBI Taxonomy" id="660596"/>
    <lineage>
        <taxon>Bacteria</taxon>
        <taxon>Pseudomonadati</taxon>
        <taxon>Pseudomonadota</taxon>
        <taxon>Gammaproteobacteria</taxon>
        <taxon>Enterobacterales</taxon>
        <taxon>Erwiniaceae</taxon>
        <taxon>Pantoea</taxon>
    </lineage>
</organism>
<dbReference type="EMBL" id="CP017581">
    <property type="protein sequence ID" value="ARF50639.1"/>
    <property type="molecule type" value="Genomic_DNA"/>
</dbReference>
<dbReference type="InterPro" id="IPR009061">
    <property type="entry name" value="DNA-bd_dom_put_sf"/>
</dbReference>
<dbReference type="Pfam" id="PF09299">
    <property type="entry name" value="Mu-transpos_C"/>
    <property type="match status" value="1"/>
</dbReference>
<evidence type="ECO:0000313" key="4">
    <source>
        <dbReference type="Proteomes" id="UP000192380"/>
    </source>
</evidence>
<keyword evidence="4" id="KW-1185">Reference proteome</keyword>
<evidence type="ECO:0000259" key="2">
    <source>
        <dbReference type="PROSITE" id="PS51702"/>
    </source>
</evidence>
<evidence type="ECO:0000313" key="3">
    <source>
        <dbReference type="EMBL" id="ARF50639.1"/>
    </source>
</evidence>
<evidence type="ECO:0000259" key="1">
    <source>
        <dbReference type="PROSITE" id="PS50994"/>
    </source>
</evidence>
<dbReference type="RefSeq" id="WP_044242189.1">
    <property type="nucleotide sequence ID" value="NZ_AHIE01000019.1"/>
</dbReference>
<dbReference type="Gene3D" id="3.30.420.10">
    <property type="entry name" value="Ribonuclease H-like superfamily/Ribonuclease H"/>
    <property type="match status" value="1"/>
</dbReference>
<proteinExistence type="predicted"/>